<sequence>MKSYRLALPYKWMEYPVNAIRFLITHPAIGLVMTVTAIGCGTMLRHAIRCAFIIPEGHLRYESMPRNEYYFRKRWYPPYEHQKMVPPVRMHCDGSLEFPYDEEESYVRRDEPCNRRQSA</sequence>
<keyword evidence="3" id="KW-1185">Reference proteome</keyword>
<reference evidence="2 3" key="2">
    <citation type="submission" date="2018-11" db="EMBL/GenBank/DDBJ databases">
        <authorList>
            <consortium name="Pathogen Informatics"/>
        </authorList>
    </citation>
    <scope>NUCLEOTIDE SEQUENCE [LARGE SCALE GENOMIC DNA]</scope>
    <source>
        <strain evidence="2 3">Egypt</strain>
    </source>
</reference>
<organism evidence="4">
    <name type="scientific">Echinostoma caproni</name>
    <dbReference type="NCBI Taxonomy" id="27848"/>
    <lineage>
        <taxon>Eukaryota</taxon>
        <taxon>Metazoa</taxon>
        <taxon>Spiralia</taxon>
        <taxon>Lophotrochozoa</taxon>
        <taxon>Platyhelminthes</taxon>
        <taxon>Trematoda</taxon>
        <taxon>Digenea</taxon>
        <taxon>Plagiorchiida</taxon>
        <taxon>Echinostomata</taxon>
        <taxon>Echinostomatoidea</taxon>
        <taxon>Echinostomatidae</taxon>
        <taxon>Echinostoma</taxon>
    </lineage>
</organism>
<dbReference type="Proteomes" id="UP000272942">
    <property type="component" value="Unassembled WGS sequence"/>
</dbReference>
<dbReference type="WBParaSite" id="ECPE_0000942901-mRNA-1">
    <property type="protein sequence ID" value="ECPE_0000942901-mRNA-1"/>
    <property type="gene ID" value="ECPE_0000942901"/>
</dbReference>
<accession>A0A183AR15</accession>
<gene>
    <name evidence="2" type="ORF">ECPE_LOCUS9400</name>
</gene>
<evidence type="ECO:0000313" key="3">
    <source>
        <dbReference type="Proteomes" id="UP000272942"/>
    </source>
</evidence>
<proteinExistence type="predicted"/>
<dbReference type="AlphaFoldDB" id="A0A183AR15"/>
<feature type="transmembrane region" description="Helical" evidence="1">
    <location>
        <begin position="20"/>
        <end position="44"/>
    </location>
</feature>
<keyword evidence="1" id="KW-0812">Transmembrane</keyword>
<keyword evidence="1" id="KW-0472">Membrane</keyword>
<evidence type="ECO:0000256" key="1">
    <source>
        <dbReference type="SAM" id="Phobius"/>
    </source>
</evidence>
<evidence type="ECO:0000313" key="2">
    <source>
        <dbReference type="EMBL" id="VDP85298.1"/>
    </source>
</evidence>
<reference evidence="4" key="1">
    <citation type="submission" date="2016-06" db="UniProtKB">
        <authorList>
            <consortium name="WormBaseParasite"/>
        </authorList>
    </citation>
    <scope>IDENTIFICATION</scope>
</reference>
<dbReference type="EMBL" id="UZAN01047361">
    <property type="protein sequence ID" value="VDP85298.1"/>
    <property type="molecule type" value="Genomic_DNA"/>
</dbReference>
<name>A0A183AR15_9TREM</name>
<evidence type="ECO:0000313" key="4">
    <source>
        <dbReference type="WBParaSite" id="ECPE_0000942901-mRNA-1"/>
    </source>
</evidence>
<protein>
    <submittedName>
        <fullName evidence="4">NADH dehydrogenase [ubiquinone] 1 alpha subcomplex subunit 1</fullName>
    </submittedName>
</protein>
<dbReference type="OrthoDB" id="6264132at2759"/>
<keyword evidence="1" id="KW-1133">Transmembrane helix</keyword>